<comment type="caution">
    <text evidence="3">The sequence shown here is derived from an EMBL/GenBank/DDBJ whole genome shotgun (WGS) entry which is preliminary data.</text>
</comment>
<keyword evidence="2" id="KW-0732">Signal</keyword>
<keyword evidence="4" id="KW-1185">Reference proteome</keyword>
<dbReference type="Proteomes" id="UP000270471">
    <property type="component" value="Unassembled WGS sequence"/>
</dbReference>
<keyword evidence="1" id="KW-1133">Transmembrane helix</keyword>
<protein>
    <recommendedName>
        <fullName evidence="5">Sortase</fullName>
    </recommendedName>
</protein>
<keyword evidence="1" id="KW-0472">Membrane</keyword>
<keyword evidence="1" id="KW-0812">Transmembrane</keyword>
<feature type="signal peptide" evidence="2">
    <location>
        <begin position="1"/>
        <end position="24"/>
    </location>
</feature>
<dbReference type="RefSeq" id="WP_121888544.1">
    <property type="nucleotide sequence ID" value="NZ_PENI01000004.1"/>
</dbReference>
<name>A0A3M0IIR8_9ACTN</name>
<accession>A0A3M0IIR8</accession>
<dbReference type="EMBL" id="PENI01000004">
    <property type="protein sequence ID" value="RMB86179.1"/>
    <property type="molecule type" value="Genomic_DNA"/>
</dbReference>
<dbReference type="AlphaFoldDB" id="A0A3M0IIR8"/>
<evidence type="ECO:0000313" key="4">
    <source>
        <dbReference type="Proteomes" id="UP000270471"/>
    </source>
</evidence>
<feature type="chain" id="PRO_5018182037" description="Sortase" evidence="2">
    <location>
        <begin position="25"/>
        <end position="188"/>
    </location>
</feature>
<feature type="transmembrane region" description="Helical" evidence="1">
    <location>
        <begin position="159"/>
        <end position="178"/>
    </location>
</feature>
<gene>
    <name evidence="3" type="ORF">CTZ28_07825</name>
</gene>
<proteinExistence type="predicted"/>
<evidence type="ECO:0008006" key="5">
    <source>
        <dbReference type="Google" id="ProtNLM"/>
    </source>
</evidence>
<reference evidence="3 4" key="1">
    <citation type="submission" date="2017-11" db="EMBL/GenBank/DDBJ databases">
        <title>Draft genome of actinobacteria isolated from guarana (Paullinia cupana (Mart.) Ducke.</title>
        <authorList>
            <person name="Siqueira K.A."/>
            <person name="Liotti R.G."/>
            <person name="Mendes T.A.O."/>
            <person name="Soares M.A."/>
        </authorList>
    </citation>
    <scope>NUCLEOTIDE SEQUENCE [LARGE SCALE GENOMIC DNA]</scope>
    <source>
        <strain evidence="3 4">193</strain>
    </source>
</reference>
<organism evidence="3 4">
    <name type="scientific">Streptomyces shenzhenensis</name>
    <dbReference type="NCBI Taxonomy" id="943815"/>
    <lineage>
        <taxon>Bacteria</taxon>
        <taxon>Bacillati</taxon>
        <taxon>Actinomycetota</taxon>
        <taxon>Actinomycetes</taxon>
        <taxon>Kitasatosporales</taxon>
        <taxon>Streptomycetaceae</taxon>
        <taxon>Streptomyces</taxon>
    </lineage>
</organism>
<evidence type="ECO:0000313" key="3">
    <source>
        <dbReference type="EMBL" id="RMB86179.1"/>
    </source>
</evidence>
<evidence type="ECO:0000256" key="2">
    <source>
        <dbReference type="SAM" id="SignalP"/>
    </source>
</evidence>
<evidence type="ECO:0000256" key="1">
    <source>
        <dbReference type="SAM" id="Phobius"/>
    </source>
</evidence>
<sequence>MGSLPLTLGTGILAAVALTPAAYAADGDGVSVAPAAPAPGADVALRVTGCDASTGTAVSDAFAAAGVLTGAAGTLTGRTRIRPVAPPGPYDVRIACGGQRITGTVTVAGAAPPTAVVPAAPAAPAVPAVPAAPVAALDTAGDDPAYFASVAIRSAGPGLVHAVIGIVLVGLAAVAVGLRSARRSRDKD</sequence>